<reference evidence="1" key="1">
    <citation type="submission" date="2023-07" db="EMBL/GenBank/DDBJ databases">
        <title>The genome sequence of Rhodocytophaga aerolata KACC 12507.</title>
        <authorList>
            <person name="Zhang X."/>
        </authorList>
    </citation>
    <scope>NUCLEOTIDE SEQUENCE</scope>
    <source>
        <strain evidence="1">KACC 12507</strain>
    </source>
</reference>
<name>A0ABT8R5N5_9BACT</name>
<protein>
    <recommendedName>
        <fullName evidence="3">Phage protein</fullName>
    </recommendedName>
</protein>
<proteinExistence type="predicted"/>
<keyword evidence="2" id="KW-1185">Reference proteome</keyword>
<comment type="caution">
    <text evidence="1">The sequence shown here is derived from an EMBL/GenBank/DDBJ whole genome shotgun (WGS) entry which is preliminary data.</text>
</comment>
<dbReference type="Proteomes" id="UP001168528">
    <property type="component" value="Unassembled WGS sequence"/>
</dbReference>
<sequence length="90" mass="10869">MKLISVEEEKEFKKKIARIAPYWQKVMREAHSYTFERVITGNGFRVKDHATLQELRNKGISYAKEALSDYRRMLHEYETSHKMKLTRFED</sequence>
<accession>A0ABT8R5N5</accession>
<dbReference type="RefSeq" id="WP_302038211.1">
    <property type="nucleotide sequence ID" value="NZ_JAUKPO010000007.1"/>
</dbReference>
<evidence type="ECO:0000313" key="1">
    <source>
        <dbReference type="EMBL" id="MDO1447407.1"/>
    </source>
</evidence>
<dbReference type="EMBL" id="JAUKPO010000007">
    <property type="protein sequence ID" value="MDO1447407.1"/>
    <property type="molecule type" value="Genomic_DNA"/>
</dbReference>
<gene>
    <name evidence="1" type="ORF">Q0590_14155</name>
</gene>
<evidence type="ECO:0000313" key="2">
    <source>
        <dbReference type="Proteomes" id="UP001168528"/>
    </source>
</evidence>
<organism evidence="1 2">
    <name type="scientific">Rhodocytophaga aerolata</name>
    <dbReference type="NCBI Taxonomy" id="455078"/>
    <lineage>
        <taxon>Bacteria</taxon>
        <taxon>Pseudomonadati</taxon>
        <taxon>Bacteroidota</taxon>
        <taxon>Cytophagia</taxon>
        <taxon>Cytophagales</taxon>
        <taxon>Rhodocytophagaceae</taxon>
        <taxon>Rhodocytophaga</taxon>
    </lineage>
</organism>
<evidence type="ECO:0008006" key="3">
    <source>
        <dbReference type="Google" id="ProtNLM"/>
    </source>
</evidence>